<proteinExistence type="predicted"/>
<accession>E6QME5</accession>
<dbReference type="Gene3D" id="2.40.160.180">
    <property type="entry name" value="Carbohydrate-selective porin OprB"/>
    <property type="match status" value="1"/>
</dbReference>
<dbReference type="GO" id="GO:0015288">
    <property type="term" value="F:porin activity"/>
    <property type="evidence" value="ECO:0007669"/>
    <property type="project" value="InterPro"/>
</dbReference>
<dbReference type="AlphaFoldDB" id="E6QME5"/>
<dbReference type="Pfam" id="PF04966">
    <property type="entry name" value="OprB"/>
    <property type="match status" value="1"/>
</dbReference>
<sequence>MPVVANGISLDWAFSRANGQNGEFELRRGWIPQKNGVTRLLFYANHAHMGTYREANDAFLEGIDKTPTITAHEHFSALKYGFGLNTEQVINNSLRVYGRFGWNEGQHESFAYTEDDQTISGGADYIGAQWHRPDDKVGLAIVSNAIKSDHQEYLKLGGMGFLLGDGNLSYERENIVETYYNLHVRRGLFYAVDIQHIDNPGYNRVRGPVWVGSVRGHIDF</sequence>
<name>E6QME5_9ZZZZ</name>
<dbReference type="EMBL" id="CABQ01000215">
    <property type="protein sequence ID" value="CBI08416.1"/>
    <property type="molecule type" value="Genomic_DNA"/>
</dbReference>
<reference evidence="1" key="1">
    <citation type="submission" date="2009-10" db="EMBL/GenBank/DDBJ databases">
        <title>Diversity of trophic interactions inside an arsenic-rich microbial ecosystem.</title>
        <authorList>
            <person name="Bertin P.N."/>
            <person name="Heinrich-Salmeron A."/>
            <person name="Pelletier E."/>
            <person name="Goulhen-Chollet F."/>
            <person name="Arsene-Ploetze F."/>
            <person name="Gallien S."/>
            <person name="Calteau A."/>
            <person name="Vallenet D."/>
            <person name="Casiot C."/>
            <person name="Chane-Woon-Ming B."/>
            <person name="Giloteaux L."/>
            <person name="Barakat M."/>
            <person name="Bonnefoy V."/>
            <person name="Bruneel O."/>
            <person name="Chandler M."/>
            <person name="Cleiss J."/>
            <person name="Duran R."/>
            <person name="Elbaz-Poulichet F."/>
            <person name="Fonknechten N."/>
            <person name="Lauga B."/>
            <person name="Mornico D."/>
            <person name="Ortet P."/>
            <person name="Schaeffer C."/>
            <person name="Siguier P."/>
            <person name="Alexander Thil Smith A."/>
            <person name="Van Dorsselaer A."/>
            <person name="Weissenbach J."/>
            <person name="Medigue C."/>
            <person name="Le Paslier D."/>
        </authorList>
    </citation>
    <scope>NUCLEOTIDE SEQUENCE</scope>
</reference>
<dbReference type="InterPro" id="IPR038673">
    <property type="entry name" value="OprB_sf"/>
</dbReference>
<protein>
    <submittedName>
        <fullName evidence="1">Carbohydrate-selective porin OprB</fullName>
    </submittedName>
</protein>
<comment type="caution">
    <text evidence="1">The sequence shown here is derived from an EMBL/GenBank/DDBJ whole genome shotgun (WGS) entry which is preliminary data.</text>
</comment>
<dbReference type="GO" id="GO:0008643">
    <property type="term" value="P:carbohydrate transport"/>
    <property type="evidence" value="ECO:0007669"/>
    <property type="project" value="InterPro"/>
</dbReference>
<dbReference type="GO" id="GO:0016020">
    <property type="term" value="C:membrane"/>
    <property type="evidence" value="ECO:0007669"/>
    <property type="project" value="InterPro"/>
</dbReference>
<evidence type="ECO:0000313" key="1">
    <source>
        <dbReference type="EMBL" id="CBI08416.1"/>
    </source>
</evidence>
<organism evidence="1">
    <name type="scientific">mine drainage metagenome</name>
    <dbReference type="NCBI Taxonomy" id="410659"/>
    <lineage>
        <taxon>unclassified sequences</taxon>
        <taxon>metagenomes</taxon>
        <taxon>ecological metagenomes</taxon>
    </lineage>
</organism>
<gene>
    <name evidence="1" type="ORF">CARN6_1878</name>
</gene>
<dbReference type="InterPro" id="IPR007049">
    <property type="entry name" value="Carb-sel_porin_OprB"/>
</dbReference>